<dbReference type="InterPro" id="IPR050580">
    <property type="entry name" value="2H_phosphoesterase_YjcG-like"/>
</dbReference>
<dbReference type="GO" id="GO:0016874">
    <property type="term" value="F:ligase activity"/>
    <property type="evidence" value="ECO:0007669"/>
    <property type="project" value="UniProtKB-KW"/>
</dbReference>
<keyword evidence="2" id="KW-1185">Reference proteome</keyword>
<dbReference type="EMBL" id="CP104067">
    <property type="protein sequence ID" value="WAH39943.1"/>
    <property type="molecule type" value="Genomic_DNA"/>
</dbReference>
<sequence>MLFAIHILPAFRNHQSIDALRAKYDPLFNLIPPHITLVFPFESAMTVDAITEHIRKSVGRMEPFRIVMAGISGADEEYLFLNVKVGNDLLIDLHNKLYTGVLRKHLNRWFTYYPHLTIGRINDKQVFQSALEDTAEFSETFETVVLEIVLERIDDTGRSIIERTIPLCPSYG</sequence>
<evidence type="ECO:0000313" key="1">
    <source>
        <dbReference type="EMBL" id="WAH39943.1"/>
    </source>
</evidence>
<dbReference type="PANTHER" id="PTHR40037:SF1">
    <property type="entry name" value="PHOSPHOESTERASE SAOUHSC_00951-RELATED"/>
    <property type="match status" value="1"/>
</dbReference>
<dbReference type="PANTHER" id="PTHR40037">
    <property type="entry name" value="PHOSPHOESTERASE YJCG-RELATED"/>
    <property type="match status" value="1"/>
</dbReference>
<name>A0ABY6ZB00_9BACL</name>
<gene>
    <name evidence="1" type="ORF">NZD89_16225</name>
</gene>
<dbReference type="Pfam" id="PF13563">
    <property type="entry name" value="2_5_RNA_ligase2"/>
    <property type="match status" value="1"/>
</dbReference>
<accession>A0ABY6ZB00</accession>
<organism evidence="1 2">
    <name type="scientific">Alicyclobacillus fastidiosus</name>
    <dbReference type="NCBI Taxonomy" id="392011"/>
    <lineage>
        <taxon>Bacteria</taxon>
        <taxon>Bacillati</taxon>
        <taxon>Bacillota</taxon>
        <taxon>Bacilli</taxon>
        <taxon>Bacillales</taxon>
        <taxon>Alicyclobacillaceae</taxon>
        <taxon>Alicyclobacillus</taxon>
    </lineage>
</organism>
<reference evidence="1" key="1">
    <citation type="submission" date="2022-08" db="EMBL/GenBank/DDBJ databases">
        <title>Alicyclobacillus fastidiosus DSM 17978, complete genome.</title>
        <authorList>
            <person name="Wang Q."/>
            <person name="Cai R."/>
            <person name="Wang Z."/>
        </authorList>
    </citation>
    <scope>NUCLEOTIDE SEQUENCE</scope>
    <source>
        <strain evidence="1">DSM 17978</strain>
    </source>
</reference>
<dbReference type="RefSeq" id="WP_268003841.1">
    <property type="nucleotide sequence ID" value="NZ_BSUT01000001.1"/>
</dbReference>
<evidence type="ECO:0000313" key="2">
    <source>
        <dbReference type="Proteomes" id="UP001164761"/>
    </source>
</evidence>
<dbReference type="SUPFAM" id="SSF55144">
    <property type="entry name" value="LigT-like"/>
    <property type="match status" value="1"/>
</dbReference>
<keyword evidence="1" id="KW-0436">Ligase</keyword>
<dbReference type="Gene3D" id="3.90.1140.10">
    <property type="entry name" value="Cyclic phosphodiesterase"/>
    <property type="match status" value="1"/>
</dbReference>
<dbReference type="Proteomes" id="UP001164761">
    <property type="component" value="Chromosome"/>
</dbReference>
<dbReference type="InterPro" id="IPR009097">
    <property type="entry name" value="Cyclic_Pdiesterase"/>
</dbReference>
<protein>
    <submittedName>
        <fullName evidence="1">2'-5' RNA ligase family protein</fullName>
    </submittedName>
</protein>
<proteinExistence type="predicted"/>